<evidence type="ECO:0008006" key="4">
    <source>
        <dbReference type="Google" id="ProtNLM"/>
    </source>
</evidence>
<evidence type="ECO:0000256" key="1">
    <source>
        <dbReference type="SAM" id="MobiDB-lite"/>
    </source>
</evidence>
<comment type="caution">
    <text evidence="2">The sequence shown here is derived from an EMBL/GenBank/DDBJ whole genome shotgun (WGS) entry which is preliminary data.</text>
</comment>
<keyword evidence="3" id="KW-1185">Reference proteome</keyword>
<feature type="region of interest" description="Disordered" evidence="1">
    <location>
        <begin position="532"/>
        <end position="558"/>
    </location>
</feature>
<evidence type="ECO:0000313" key="2">
    <source>
        <dbReference type="EMBL" id="MBL1117273.1"/>
    </source>
</evidence>
<dbReference type="RefSeq" id="WP_201855116.1">
    <property type="nucleotide sequence ID" value="NZ_JAERRG010000016.1"/>
</dbReference>
<protein>
    <recommendedName>
        <fullName evidence="4">Transposase</fullName>
    </recommendedName>
</protein>
<proteinExistence type="predicted"/>
<feature type="region of interest" description="Disordered" evidence="1">
    <location>
        <begin position="472"/>
        <end position="518"/>
    </location>
</feature>
<evidence type="ECO:0000313" key="3">
    <source>
        <dbReference type="Proteomes" id="UP000621510"/>
    </source>
</evidence>
<sequence length="558" mass="61760">MLRTIAAPFTVAAPSGARIRDRLRVGVADEQLLTLVGQHLGRHQREDLAERVAIGLVPAKESRRAARKKKLTRVSSSRWAGAMTRANEDQYQLSMRCLYDERAGLRRAIGKIAGRLAAPCGQRKGLVRGYQDRGERFQKQRRLQALKARLVVVEQHIANGRPSVVVGGHRLAKTRHNLTQARLTAGEWRERWDAARLFLTADGESGAPHGNYTITVDPADGSVTIVLPGPLRHLANAPLGRYRLACTVTFHHRRPEWLDRVTANQAVRYDIVRDPRRGRWYLDASWSAAKPLLPSPQEIRASAQRMLGVDLNAGHLAAYVLDPHGNPVGEPLTVPLELTGDASRRDGRLRAAVTTLIEIARTHGCTGIVIENLGFTDARHMGRETMGRGRRGKAFRRVVAGMPTARFRERLRGMAFHQGLIVVAVDPAYTSRWGAQHWQAPLDDQRKTKITRHHAAAVAIGRRGLGQRIRRRPGVTASDRRIGQRRATGQTVYAPRPRGTTSPPRTTGTPHEGGKTCRSRSDQLVLFPAPRTVRGAPGTRHLPPGPECVDPANTGQQR</sequence>
<accession>A0ABS1PXZ1</accession>
<gene>
    <name evidence="2" type="ORF">JK364_33560</name>
</gene>
<organism evidence="2 3">
    <name type="scientific">Streptomyces endocoffeicus</name>
    <dbReference type="NCBI Taxonomy" id="2898945"/>
    <lineage>
        <taxon>Bacteria</taxon>
        <taxon>Bacillati</taxon>
        <taxon>Actinomycetota</taxon>
        <taxon>Actinomycetes</taxon>
        <taxon>Kitasatosporales</taxon>
        <taxon>Streptomycetaceae</taxon>
        <taxon>Streptomyces</taxon>
    </lineage>
</organism>
<reference evidence="2 3" key="1">
    <citation type="submission" date="2021-01" db="EMBL/GenBank/DDBJ databases">
        <title>WGS of actinomycetes isolated from Thailand.</title>
        <authorList>
            <person name="Thawai C."/>
        </authorList>
    </citation>
    <scope>NUCLEOTIDE SEQUENCE [LARGE SCALE GENOMIC DNA]</scope>
    <source>
        <strain evidence="2 3">CA3R110</strain>
    </source>
</reference>
<feature type="compositionally biased region" description="Low complexity" evidence="1">
    <location>
        <begin position="495"/>
        <end position="510"/>
    </location>
</feature>
<dbReference type="EMBL" id="JAERRG010000016">
    <property type="protein sequence ID" value="MBL1117273.1"/>
    <property type="molecule type" value="Genomic_DNA"/>
</dbReference>
<dbReference type="Proteomes" id="UP000621510">
    <property type="component" value="Unassembled WGS sequence"/>
</dbReference>
<name>A0ABS1PXZ1_9ACTN</name>